<accession>A0ACC3TGD9</accession>
<evidence type="ECO:0000313" key="2">
    <source>
        <dbReference type="Proteomes" id="UP001489719"/>
    </source>
</evidence>
<evidence type="ECO:0000313" key="1">
    <source>
        <dbReference type="EMBL" id="KAK9319791.1"/>
    </source>
</evidence>
<keyword evidence="2" id="KW-1185">Reference proteome</keyword>
<protein>
    <submittedName>
        <fullName evidence="1">Flavin monooxygenase-like protein</fullName>
    </submittedName>
</protein>
<sequence>MGRSTVAVIGCGPSGLATLKNLLEEDFDATAFDKRHSIGGVWEYNENVNYTSTLPTTVSNVSKYKNCFTDFPVPDDMPAYLSASQVSDYLKSYAQHFDLYPHIRLNTEVRKVARDADNTKWRLYLSSEKGEEIFDFDKVVFCSGLTALRCVPDIEGIQQFAGKVIHSQAFKHPNDFAGMKVLVVGLGNSAVDTCTELVGLAEKVYVSHRNGINIFPRHCKGKPLDFHIRRRDEAIKHALTAVAPGLSKTLHDRYVQRLTKESFNLDPAWRIHPPPSILTHQPTISDSFVSCLHDGTISSVDGICRFRNENDVELVDGSVIAVDAVIFCTGYSPDFEIFAGQDLTSDPTTSEHHDLGHDRGYTLPFTRLYQNIFPPEYSDSIAFLNNWAFTVGAFPIADLASMAIAQVWRGAFSLPSRVDMDHEIDASHLWLRSLAKDDSVYPGIVPEGPWLHWLHKAAGTGVNEKLGYGLQGWLFWFRHPRFCNLLMGGLASVHTFRLFDGRRKKWQGAKEAILRANDNAKQYIDRH</sequence>
<gene>
    <name evidence="1" type="ORF">V1517DRAFT_331417</name>
</gene>
<organism evidence="1 2">
    <name type="scientific">Lipomyces orientalis</name>
    <dbReference type="NCBI Taxonomy" id="1233043"/>
    <lineage>
        <taxon>Eukaryota</taxon>
        <taxon>Fungi</taxon>
        <taxon>Dikarya</taxon>
        <taxon>Ascomycota</taxon>
        <taxon>Saccharomycotina</taxon>
        <taxon>Lipomycetes</taxon>
        <taxon>Lipomycetales</taxon>
        <taxon>Lipomycetaceae</taxon>
        <taxon>Lipomyces</taxon>
    </lineage>
</organism>
<reference evidence="2" key="1">
    <citation type="journal article" date="2024" name="Front. Bioeng. Biotechnol.">
        <title>Genome-scale model development and genomic sequencing of the oleaginous clade Lipomyces.</title>
        <authorList>
            <person name="Czajka J.J."/>
            <person name="Han Y."/>
            <person name="Kim J."/>
            <person name="Mondo S.J."/>
            <person name="Hofstad B.A."/>
            <person name="Robles A."/>
            <person name="Haridas S."/>
            <person name="Riley R."/>
            <person name="LaButti K."/>
            <person name="Pangilinan J."/>
            <person name="Andreopoulos W."/>
            <person name="Lipzen A."/>
            <person name="Yan J."/>
            <person name="Wang M."/>
            <person name="Ng V."/>
            <person name="Grigoriev I.V."/>
            <person name="Spatafora J.W."/>
            <person name="Magnuson J.K."/>
            <person name="Baker S.E."/>
            <person name="Pomraning K.R."/>
        </authorList>
    </citation>
    <scope>NUCLEOTIDE SEQUENCE [LARGE SCALE GENOMIC DNA]</scope>
    <source>
        <strain evidence="2">CBS 10300</strain>
    </source>
</reference>
<name>A0ACC3TGD9_9ASCO</name>
<comment type="caution">
    <text evidence="1">The sequence shown here is derived from an EMBL/GenBank/DDBJ whole genome shotgun (WGS) entry which is preliminary data.</text>
</comment>
<dbReference type="Proteomes" id="UP001489719">
    <property type="component" value="Unassembled WGS sequence"/>
</dbReference>
<dbReference type="EMBL" id="MU970162">
    <property type="protein sequence ID" value="KAK9319791.1"/>
    <property type="molecule type" value="Genomic_DNA"/>
</dbReference>
<proteinExistence type="predicted"/>